<evidence type="ECO:0000256" key="9">
    <source>
        <dbReference type="ARBA" id="ARBA00022840"/>
    </source>
</evidence>
<dbReference type="InterPro" id="IPR000719">
    <property type="entry name" value="Prot_kinase_dom"/>
</dbReference>
<keyword evidence="12" id="KW-0675">Receptor</keyword>
<dbReference type="PROSITE" id="PS51473">
    <property type="entry name" value="GNK2"/>
    <property type="match status" value="2"/>
</dbReference>
<dbReference type="SUPFAM" id="SSF56112">
    <property type="entry name" value="Protein kinase-like (PK-like)"/>
    <property type="match status" value="1"/>
</dbReference>
<keyword evidence="7 16" id="KW-0547">Nucleotide-binding</keyword>
<dbReference type="InterPro" id="IPR038408">
    <property type="entry name" value="GNK2_sf"/>
</dbReference>
<evidence type="ECO:0000256" key="8">
    <source>
        <dbReference type="ARBA" id="ARBA00022777"/>
    </source>
</evidence>
<dbReference type="FunFam" id="3.30.200.20:FF:000142">
    <property type="entry name" value="Cysteine-rich receptor-like protein kinase 10"/>
    <property type="match status" value="1"/>
</dbReference>
<evidence type="ECO:0000256" key="17">
    <source>
        <dbReference type="SAM" id="MobiDB-lite"/>
    </source>
</evidence>
<comment type="catalytic activity">
    <reaction evidence="15">
        <text>L-threonyl-[protein] + ATP = O-phospho-L-threonyl-[protein] + ADP + H(+)</text>
        <dbReference type="Rhea" id="RHEA:46608"/>
        <dbReference type="Rhea" id="RHEA-COMP:11060"/>
        <dbReference type="Rhea" id="RHEA-COMP:11605"/>
        <dbReference type="ChEBI" id="CHEBI:15378"/>
        <dbReference type="ChEBI" id="CHEBI:30013"/>
        <dbReference type="ChEBI" id="CHEBI:30616"/>
        <dbReference type="ChEBI" id="CHEBI:61977"/>
        <dbReference type="ChEBI" id="CHEBI:456216"/>
    </reaction>
</comment>
<evidence type="ECO:0000256" key="16">
    <source>
        <dbReference type="PROSITE-ProRule" id="PRU10141"/>
    </source>
</evidence>
<dbReference type="GO" id="GO:0005886">
    <property type="term" value="C:plasma membrane"/>
    <property type="evidence" value="ECO:0007669"/>
    <property type="project" value="TreeGrafter"/>
</dbReference>
<evidence type="ECO:0000256" key="15">
    <source>
        <dbReference type="ARBA" id="ARBA00047951"/>
    </source>
</evidence>
<dbReference type="Gene3D" id="3.30.200.20">
    <property type="entry name" value="Phosphorylase Kinase, domain 1"/>
    <property type="match status" value="1"/>
</dbReference>
<dbReference type="GO" id="GO:0004674">
    <property type="term" value="F:protein serine/threonine kinase activity"/>
    <property type="evidence" value="ECO:0007669"/>
    <property type="project" value="UniProtKB-KW"/>
</dbReference>
<dbReference type="GO" id="GO:0006979">
    <property type="term" value="P:response to oxidative stress"/>
    <property type="evidence" value="ECO:0007669"/>
    <property type="project" value="UniProtKB-ARBA"/>
</dbReference>
<feature type="domain" description="Protein kinase" evidence="20">
    <location>
        <begin position="375"/>
        <end position="647"/>
    </location>
</feature>
<keyword evidence="2" id="KW-0723">Serine/threonine-protein kinase</keyword>
<dbReference type="InterPro" id="IPR001245">
    <property type="entry name" value="Ser-Thr/Tyr_kinase_cat_dom"/>
</dbReference>
<dbReference type="Proteomes" id="UP000467841">
    <property type="component" value="Unassembled WGS sequence"/>
</dbReference>
<keyword evidence="10 18" id="KW-1133">Transmembrane helix</keyword>
<evidence type="ECO:0000256" key="7">
    <source>
        <dbReference type="ARBA" id="ARBA00022741"/>
    </source>
</evidence>
<keyword evidence="8" id="KW-0418">Kinase</keyword>
<reference evidence="22" key="1">
    <citation type="submission" date="2020-01" db="EMBL/GenBank/DDBJ databases">
        <authorList>
            <person name="Mishra B."/>
        </authorList>
    </citation>
    <scope>NUCLEOTIDE SEQUENCE [LARGE SCALE GENOMIC DNA]</scope>
</reference>
<evidence type="ECO:0008006" key="24">
    <source>
        <dbReference type="Google" id="ProtNLM"/>
    </source>
</evidence>
<feature type="domain" description="Gnk2-homologous" evidence="21">
    <location>
        <begin position="140"/>
        <end position="252"/>
    </location>
</feature>
<feature type="region of interest" description="Disordered" evidence="17">
    <location>
        <begin position="261"/>
        <end position="291"/>
    </location>
</feature>
<evidence type="ECO:0000256" key="12">
    <source>
        <dbReference type="ARBA" id="ARBA00023170"/>
    </source>
</evidence>
<keyword evidence="5 19" id="KW-0732">Signal</keyword>
<organism evidence="22 23">
    <name type="scientific">Microthlaspi erraticum</name>
    <dbReference type="NCBI Taxonomy" id="1685480"/>
    <lineage>
        <taxon>Eukaryota</taxon>
        <taxon>Viridiplantae</taxon>
        <taxon>Streptophyta</taxon>
        <taxon>Embryophyta</taxon>
        <taxon>Tracheophyta</taxon>
        <taxon>Spermatophyta</taxon>
        <taxon>Magnoliopsida</taxon>
        <taxon>eudicotyledons</taxon>
        <taxon>Gunneridae</taxon>
        <taxon>Pentapetalae</taxon>
        <taxon>rosids</taxon>
        <taxon>malvids</taxon>
        <taxon>Brassicales</taxon>
        <taxon>Brassicaceae</taxon>
        <taxon>Coluteocarpeae</taxon>
        <taxon>Microthlaspi</taxon>
    </lineage>
</organism>
<proteinExistence type="predicted"/>
<dbReference type="SMART" id="SM00220">
    <property type="entry name" value="S_TKc"/>
    <property type="match status" value="1"/>
</dbReference>
<comment type="subcellular location">
    <subcellularLocation>
        <location evidence="1">Membrane</location>
        <topology evidence="1">Single-pass membrane protein</topology>
    </subcellularLocation>
</comment>
<keyword evidence="11 18" id="KW-0472">Membrane</keyword>
<dbReference type="FunFam" id="1.10.510.10:FF:000129">
    <property type="entry name" value="cysteine-rich receptor-like protein kinase 10"/>
    <property type="match status" value="1"/>
</dbReference>
<dbReference type="Gene3D" id="3.30.430.20">
    <property type="entry name" value="Gnk2 domain, C-X8-C-X2-C motif"/>
    <property type="match status" value="2"/>
</dbReference>
<feature type="transmembrane region" description="Helical" evidence="18">
    <location>
        <begin position="297"/>
        <end position="322"/>
    </location>
</feature>
<accession>A0A6D2J806</accession>
<feature type="compositionally biased region" description="Pro residues" evidence="17">
    <location>
        <begin position="262"/>
        <end position="278"/>
    </location>
</feature>
<evidence type="ECO:0000256" key="3">
    <source>
        <dbReference type="ARBA" id="ARBA00022679"/>
    </source>
</evidence>
<sequence>MKQRSLSSLSILCFFLLNFGGSSVSAQTCIQNRKNFTPNGTYDDNRRLILSSLPSNTATQDGFYYGSLGQEPNRIYAAGMCIPRADANDCSACIKGASDWLIQDCTNQEDAYYWALDPTNCLVRYANVSFSGSAAFWETTPQYLVMYNAEINPNLTDFKKIWEGLIRGLISAASATKNTPSSSDNHYKAGVAALTPFQNMYGLMQCTPDISSGDCDNCLRQSVIDYQTCCAQKTGGYVMRPICFFRWQMFTFSKGFGNITLAPPPSPPSPSRPPPLRRQPPSAVDRAKTTENNSRKFSVGSIVALAVLVLLVLIIILGLLAWRYEVFCWRRKSSTEVELIQSESHREVELNQTGVTAVRIRKYSFETIRTATDSFSESNKLGRGGFGEVFKGVLPDGKEVAVKRLFRGSRQGERDFKNEVVVVAKLQHNNLVKILGFSVNGDEKIIVYEFVPNKSLDFFLFDPANQGQLDWTTRYNKIIRGILYLHQDSPLRIIHRDLKTDNILLEDDMNPKIADFGMARICGMDQTTMHTNRIAGTDGYMPPEYRSLGEISVKFDVYSFGVLVLEIICGRRDRSFNNLGLKLVIYAWRLWRDGTPLNLVDTTIRNNYPREEVTRCIHIALLCVQKEPTDRPDMWTVMSMLTSNTFSLPLPNPPGFFIPNTTPYQSTLRTDSHLINDGT</sequence>
<evidence type="ECO:0000256" key="5">
    <source>
        <dbReference type="ARBA" id="ARBA00022729"/>
    </source>
</evidence>
<dbReference type="AlphaFoldDB" id="A0A6D2J806"/>
<dbReference type="PANTHER" id="PTHR27002">
    <property type="entry name" value="RECEPTOR-LIKE SERINE/THREONINE-PROTEIN KINASE SD1-8"/>
    <property type="match status" value="1"/>
</dbReference>
<keyword evidence="13" id="KW-0325">Glycoprotein</keyword>
<comment type="caution">
    <text evidence="22">The sequence shown here is derived from an EMBL/GenBank/DDBJ whole genome shotgun (WGS) entry which is preliminary data.</text>
</comment>
<evidence type="ECO:0000256" key="10">
    <source>
        <dbReference type="ARBA" id="ARBA00022989"/>
    </source>
</evidence>
<dbReference type="PROSITE" id="PS00107">
    <property type="entry name" value="PROTEIN_KINASE_ATP"/>
    <property type="match status" value="1"/>
</dbReference>
<dbReference type="InterPro" id="IPR011009">
    <property type="entry name" value="Kinase-like_dom_sf"/>
</dbReference>
<evidence type="ECO:0000259" key="21">
    <source>
        <dbReference type="PROSITE" id="PS51473"/>
    </source>
</evidence>
<keyword evidence="3" id="KW-0808">Transferase</keyword>
<dbReference type="InterPro" id="IPR017441">
    <property type="entry name" value="Protein_kinase_ATP_BS"/>
</dbReference>
<evidence type="ECO:0000256" key="1">
    <source>
        <dbReference type="ARBA" id="ARBA00004167"/>
    </source>
</evidence>
<evidence type="ECO:0000259" key="20">
    <source>
        <dbReference type="PROSITE" id="PS50011"/>
    </source>
</evidence>
<dbReference type="Gene3D" id="1.10.510.10">
    <property type="entry name" value="Transferase(Phosphotransferase) domain 1"/>
    <property type="match status" value="1"/>
</dbReference>
<evidence type="ECO:0000256" key="2">
    <source>
        <dbReference type="ARBA" id="ARBA00022527"/>
    </source>
</evidence>
<dbReference type="InterPro" id="IPR008271">
    <property type="entry name" value="Ser/Thr_kinase_AS"/>
</dbReference>
<evidence type="ECO:0000256" key="18">
    <source>
        <dbReference type="SAM" id="Phobius"/>
    </source>
</evidence>
<dbReference type="FunFam" id="3.30.430.20:FF:000003">
    <property type="entry name" value="Cysteine-rich RLK (RECEPTOR-like protein kinase) 10"/>
    <property type="match status" value="1"/>
</dbReference>
<feature type="signal peptide" evidence="19">
    <location>
        <begin position="1"/>
        <end position="26"/>
    </location>
</feature>
<evidence type="ECO:0000313" key="23">
    <source>
        <dbReference type="Proteomes" id="UP000467841"/>
    </source>
</evidence>
<dbReference type="Pfam" id="PF01657">
    <property type="entry name" value="Stress-antifung"/>
    <property type="match status" value="2"/>
</dbReference>
<evidence type="ECO:0000256" key="6">
    <source>
        <dbReference type="ARBA" id="ARBA00022737"/>
    </source>
</evidence>
<dbReference type="PROSITE" id="PS50011">
    <property type="entry name" value="PROTEIN_KINASE_DOM"/>
    <property type="match status" value="1"/>
</dbReference>
<dbReference type="GO" id="GO:0005524">
    <property type="term" value="F:ATP binding"/>
    <property type="evidence" value="ECO:0007669"/>
    <property type="project" value="UniProtKB-UniRule"/>
</dbReference>
<evidence type="ECO:0000256" key="19">
    <source>
        <dbReference type="SAM" id="SignalP"/>
    </source>
</evidence>
<dbReference type="GO" id="GO:0042742">
    <property type="term" value="P:defense response to bacterium"/>
    <property type="evidence" value="ECO:0007669"/>
    <property type="project" value="TreeGrafter"/>
</dbReference>
<dbReference type="PROSITE" id="PS00108">
    <property type="entry name" value="PROTEIN_KINASE_ST"/>
    <property type="match status" value="1"/>
</dbReference>
<dbReference type="PANTHER" id="PTHR27002:SF1064">
    <property type="entry name" value="CYSTEINE-RICH RECEPTOR-LIKE PROTEIN KINASE 14-RELATED"/>
    <property type="match status" value="1"/>
</dbReference>
<dbReference type="EMBL" id="CACVBM020001171">
    <property type="protein sequence ID" value="CAA7037145.1"/>
    <property type="molecule type" value="Genomic_DNA"/>
</dbReference>
<keyword evidence="9 16" id="KW-0067">ATP-binding</keyword>
<evidence type="ECO:0000313" key="22">
    <source>
        <dbReference type="EMBL" id="CAA7037145.1"/>
    </source>
</evidence>
<evidence type="ECO:0000256" key="11">
    <source>
        <dbReference type="ARBA" id="ARBA00023136"/>
    </source>
</evidence>
<dbReference type="CDD" id="cd23509">
    <property type="entry name" value="Gnk2-like"/>
    <property type="match status" value="2"/>
</dbReference>
<evidence type="ECO:0000256" key="4">
    <source>
        <dbReference type="ARBA" id="ARBA00022692"/>
    </source>
</evidence>
<evidence type="ECO:0000256" key="14">
    <source>
        <dbReference type="ARBA" id="ARBA00047558"/>
    </source>
</evidence>
<gene>
    <name evidence="22" type="ORF">MERR_LOCUS24380</name>
</gene>
<dbReference type="InterPro" id="IPR002902">
    <property type="entry name" value="GNK2"/>
</dbReference>
<feature type="chain" id="PRO_5025341491" description="Cysteine-rich receptor-like protein kinase" evidence="19">
    <location>
        <begin position="27"/>
        <end position="679"/>
    </location>
</feature>
<keyword evidence="4 18" id="KW-0812">Transmembrane</keyword>
<keyword evidence="6" id="KW-0677">Repeat</keyword>
<name>A0A6D2J806_9BRAS</name>
<protein>
    <recommendedName>
        <fullName evidence="24">Cysteine-rich receptor-like protein kinase</fullName>
    </recommendedName>
</protein>
<dbReference type="Pfam" id="PF07714">
    <property type="entry name" value="PK_Tyr_Ser-Thr"/>
    <property type="match status" value="1"/>
</dbReference>
<dbReference type="OrthoDB" id="688481at2759"/>
<keyword evidence="23" id="KW-1185">Reference proteome</keyword>
<evidence type="ECO:0000256" key="13">
    <source>
        <dbReference type="ARBA" id="ARBA00023180"/>
    </source>
</evidence>
<feature type="binding site" evidence="16">
    <location>
        <position position="403"/>
    </location>
    <ligand>
        <name>ATP</name>
        <dbReference type="ChEBI" id="CHEBI:30616"/>
    </ligand>
</feature>
<feature type="domain" description="Gnk2-homologous" evidence="21">
    <location>
        <begin position="24"/>
        <end position="130"/>
    </location>
</feature>
<comment type="catalytic activity">
    <reaction evidence="14">
        <text>L-seryl-[protein] + ATP = O-phospho-L-seryl-[protein] + ADP + H(+)</text>
        <dbReference type="Rhea" id="RHEA:17989"/>
        <dbReference type="Rhea" id="RHEA-COMP:9863"/>
        <dbReference type="Rhea" id="RHEA-COMP:11604"/>
        <dbReference type="ChEBI" id="CHEBI:15378"/>
        <dbReference type="ChEBI" id="CHEBI:29999"/>
        <dbReference type="ChEBI" id="CHEBI:30616"/>
        <dbReference type="ChEBI" id="CHEBI:83421"/>
        <dbReference type="ChEBI" id="CHEBI:456216"/>
    </reaction>
</comment>
<dbReference type="FunFam" id="3.30.430.20:FF:000007">
    <property type="entry name" value="Cysteine-rich receptor-like protein kinase 11"/>
    <property type="match status" value="1"/>
</dbReference>